<sequence length="154" mass="16666">MSAINQKGPYLCTQIVAKEMIKRGIKGVIINITSECGLEGSEGQSCYAATKGALYAFTRSWAKELGKYGIRVVGVAPSIIEKTGIRTLEYEEALAYTRGITVKQLRESYEKVSVPLGRAGKLREIANLVCFLASDKASYIDGTTYNISGGKSRG</sequence>
<dbReference type="InterPro" id="IPR002347">
    <property type="entry name" value="SDR_fam"/>
</dbReference>
<gene>
    <name evidence="3" type="ORF">S03H2_01429</name>
</gene>
<evidence type="ECO:0000256" key="2">
    <source>
        <dbReference type="ARBA" id="ARBA00023002"/>
    </source>
</evidence>
<evidence type="ECO:0000313" key="3">
    <source>
        <dbReference type="EMBL" id="GAH20427.1"/>
    </source>
</evidence>
<dbReference type="EMBL" id="BARU01000416">
    <property type="protein sequence ID" value="GAH20427.1"/>
    <property type="molecule type" value="Genomic_DNA"/>
</dbReference>
<name>X1DJQ2_9ZZZZ</name>
<keyword evidence="2" id="KW-0560">Oxidoreductase</keyword>
<dbReference type="InterPro" id="IPR036291">
    <property type="entry name" value="NAD(P)-bd_dom_sf"/>
</dbReference>
<evidence type="ECO:0008006" key="4">
    <source>
        <dbReference type="Google" id="ProtNLM"/>
    </source>
</evidence>
<dbReference type="Pfam" id="PF13561">
    <property type="entry name" value="adh_short_C2"/>
    <property type="match status" value="1"/>
</dbReference>
<dbReference type="PANTHER" id="PTHR42760">
    <property type="entry name" value="SHORT-CHAIN DEHYDROGENASES/REDUCTASES FAMILY MEMBER"/>
    <property type="match status" value="1"/>
</dbReference>
<comment type="caution">
    <text evidence="3">The sequence shown here is derived from an EMBL/GenBank/DDBJ whole genome shotgun (WGS) entry which is preliminary data.</text>
</comment>
<accession>X1DJQ2</accession>
<dbReference type="InterPro" id="IPR020904">
    <property type="entry name" value="Sc_DH/Rdtase_CS"/>
</dbReference>
<dbReference type="CDD" id="cd05233">
    <property type="entry name" value="SDR_c"/>
    <property type="match status" value="1"/>
</dbReference>
<dbReference type="PROSITE" id="PS00061">
    <property type="entry name" value="ADH_SHORT"/>
    <property type="match status" value="1"/>
</dbReference>
<reference evidence="3" key="1">
    <citation type="journal article" date="2014" name="Front. Microbiol.">
        <title>High frequency of phylogenetically diverse reductive dehalogenase-homologous genes in deep subseafloor sedimentary metagenomes.</title>
        <authorList>
            <person name="Kawai M."/>
            <person name="Futagami T."/>
            <person name="Toyoda A."/>
            <person name="Takaki Y."/>
            <person name="Nishi S."/>
            <person name="Hori S."/>
            <person name="Arai W."/>
            <person name="Tsubouchi T."/>
            <person name="Morono Y."/>
            <person name="Uchiyama I."/>
            <person name="Ito T."/>
            <person name="Fujiyama A."/>
            <person name="Inagaki F."/>
            <person name="Takami H."/>
        </authorList>
    </citation>
    <scope>NUCLEOTIDE SEQUENCE</scope>
    <source>
        <strain evidence="3">Expedition CK06-06</strain>
    </source>
</reference>
<organism evidence="3">
    <name type="scientific">marine sediment metagenome</name>
    <dbReference type="NCBI Taxonomy" id="412755"/>
    <lineage>
        <taxon>unclassified sequences</taxon>
        <taxon>metagenomes</taxon>
        <taxon>ecological metagenomes</taxon>
    </lineage>
</organism>
<dbReference type="Gene3D" id="3.40.50.720">
    <property type="entry name" value="NAD(P)-binding Rossmann-like Domain"/>
    <property type="match status" value="1"/>
</dbReference>
<dbReference type="PRINTS" id="PR00081">
    <property type="entry name" value="GDHRDH"/>
</dbReference>
<proteinExistence type="inferred from homology"/>
<dbReference type="SUPFAM" id="SSF51735">
    <property type="entry name" value="NAD(P)-binding Rossmann-fold domains"/>
    <property type="match status" value="1"/>
</dbReference>
<dbReference type="GO" id="GO:0016616">
    <property type="term" value="F:oxidoreductase activity, acting on the CH-OH group of donors, NAD or NADP as acceptor"/>
    <property type="evidence" value="ECO:0007669"/>
    <property type="project" value="TreeGrafter"/>
</dbReference>
<evidence type="ECO:0000256" key="1">
    <source>
        <dbReference type="ARBA" id="ARBA00006484"/>
    </source>
</evidence>
<dbReference type="PANTHER" id="PTHR42760:SF133">
    <property type="entry name" value="3-OXOACYL-[ACYL-CARRIER-PROTEIN] REDUCTASE"/>
    <property type="match status" value="1"/>
</dbReference>
<dbReference type="AlphaFoldDB" id="X1DJQ2"/>
<comment type="similarity">
    <text evidence="1">Belongs to the short-chain dehydrogenases/reductases (SDR) family.</text>
</comment>
<protein>
    <recommendedName>
        <fullName evidence="4">Sorbitol-6-phosphate 2-dehydrogenase</fullName>
    </recommendedName>
</protein>
<dbReference type="PRINTS" id="PR00080">
    <property type="entry name" value="SDRFAMILY"/>
</dbReference>